<sequence length="246" mass="25027">MTPQDAQALEAFLSQLTQARAEAKDPQAAALIADAAARQPDTAYLLVVRAIMQDRALDNAQAQIQALQGQLQAARSAQAGGSRGFADSDSAWGASAGRTAGGYPQQAAPQYQPPQYPQQPQYQPPQQPQYQAAPAQPARGGFLGGGGLGGTLGSIATTAAGVAGGAMLFQGIEGLFHHGSGGGGLFGGGQSAPGETVVNNFYGDDGTGSNGNNNLLADNGNLDNGNLDNGLDDYVDDGTQNDDSFF</sequence>
<feature type="region of interest" description="Disordered" evidence="1">
    <location>
        <begin position="78"/>
        <end position="142"/>
    </location>
</feature>
<proteinExistence type="predicted"/>
<comment type="caution">
    <text evidence="2">The sequence shown here is derived from an EMBL/GenBank/DDBJ whole genome shotgun (WGS) entry which is preliminary data.</text>
</comment>
<feature type="compositionally biased region" description="Low complexity" evidence="1">
    <location>
        <begin position="87"/>
        <end position="110"/>
    </location>
</feature>
<gene>
    <name evidence="2" type="ORF">EV147_3648</name>
</gene>
<evidence type="ECO:0000313" key="3">
    <source>
        <dbReference type="Proteomes" id="UP000291078"/>
    </source>
</evidence>
<dbReference type="Pfam" id="PF09849">
    <property type="entry name" value="DUF2076"/>
    <property type="match status" value="1"/>
</dbReference>
<dbReference type="EMBL" id="SGXM01000005">
    <property type="protein sequence ID" value="RZT36329.1"/>
    <property type="molecule type" value="Genomic_DNA"/>
</dbReference>
<feature type="compositionally biased region" description="Low complexity" evidence="1">
    <location>
        <begin position="128"/>
        <end position="140"/>
    </location>
</feature>
<organism evidence="2 3">
    <name type="scientific">Cupriavidus agavae</name>
    <dbReference type="NCBI Taxonomy" id="1001822"/>
    <lineage>
        <taxon>Bacteria</taxon>
        <taxon>Pseudomonadati</taxon>
        <taxon>Pseudomonadota</taxon>
        <taxon>Betaproteobacteria</taxon>
        <taxon>Burkholderiales</taxon>
        <taxon>Burkholderiaceae</taxon>
        <taxon>Cupriavidus</taxon>
    </lineage>
</organism>
<evidence type="ECO:0008006" key="4">
    <source>
        <dbReference type="Google" id="ProtNLM"/>
    </source>
</evidence>
<dbReference type="RefSeq" id="WP_130392610.1">
    <property type="nucleotide sequence ID" value="NZ_SGXM01000005.1"/>
</dbReference>
<protein>
    <recommendedName>
        <fullName evidence="4">DUF2076 domain-containing protein</fullName>
    </recommendedName>
</protein>
<evidence type="ECO:0000313" key="2">
    <source>
        <dbReference type="EMBL" id="RZT36329.1"/>
    </source>
</evidence>
<dbReference type="AlphaFoldDB" id="A0A4V2FGC8"/>
<dbReference type="Proteomes" id="UP000291078">
    <property type="component" value="Unassembled WGS sequence"/>
</dbReference>
<feature type="compositionally biased region" description="Pro residues" evidence="1">
    <location>
        <begin position="111"/>
        <end position="127"/>
    </location>
</feature>
<reference evidence="2 3" key="1">
    <citation type="journal article" date="2015" name="Stand. Genomic Sci.">
        <title>Genomic Encyclopedia of Bacterial and Archaeal Type Strains, Phase III: the genomes of soil and plant-associated and newly described type strains.</title>
        <authorList>
            <person name="Whitman W.B."/>
            <person name="Woyke T."/>
            <person name="Klenk H.P."/>
            <person name="Zhou Y."/>
            <person name="Lilburn T.G."/>
            <person name="Beck B.J."/>
            <person name="De Vos P."/>
            <person name="Vandamme P."/>
            <person name="Eisen J.A."/>
            <person name="Garrity G."/>
            <person name="Hugenholtz P."/>
            <person name="Kyrpides N.C."/>
        </authorList>
    </citation>
    <scope>NUCLEOTIDE SEQUENCE [LARGE SCALE GENOMIC DNA]</scope>
    <source>
        <strain evidence="2 3">ASC-9842</strain>
    </source>
</reference>
<accession>A0A4V2FGC8</accession>
<evidence type="ECO:0000256" key="1">
    <source>
        <dbReference type="SAM" id="MobiDB-lite"/>
    </source>
</evidence>
<name>A0A4V2FGC8_9BURK</name>
<dbReference type="InterPro" id="IPR018648">
    <property type="entry name" value="DUF2076"/>
</dbReference>
<keyword evidence="3" id="KW-1185">Reference proteome</keyword>